<dbReference type="SMART" id="SM00353">
    <property type="entry name" value="HLH"/>
    <property type="match status" value="1"/>
</dbReference>
<dbReference type="GO" id="GO:0003677">
    <property type="term" value="F:DNA binding"/>
    <property type="evidence" value="ECO:0007669"/>
    <property type="project" value="UniProtKB-KW"/>
</dbReference>
<dbReference type="OrthoDB" id="651283at2759"/>
<feature type="region of interest" description="Disordered" evidence="6">
    <location>
        <begin position="94"/>
        <end position="190"/>
    </location>
</feature>
<accession>A0A4D6LTV5</accession>
<dbReference type="InterPro" id="IPR045843">
    <property type="entry name" value="IND-like"/>
</dbReference>
<dbReference type="PANTHER" id="PTHR45914:SF59">
    <property type="entry name" value="TRANSCRIPTION FACTOR BHLH83-LIKE"/>
    <property type="match status" value="1"/>
</dbReference>
<comment type="subcellular location">
    <subcellularLocation>
        <location evidence="1">Nucleus</location>
    </subcellularLocation>
</comment>
<keyword evidence="4" id="KW-0804">Transcription</keyword>
<evidence type="ECO:0000256" key="6">
    <source>
        <dbReference type="SAM" id="MobiDB-lite"/>
    </source>
</evidence>
<name>A0A4D6LTV5_VIGUN</name>
<dbReference type="PANTHER" id="PTHR45914">
    <property type="entry name" value="TRANSCRIPTION FACTOR HEC3-RELATED"/>
    <property type="match status" value="1"/>
</dbReference>
<evidence type="ECO:0000313" key="9">
    <source>
        <dbReference type="Proteomes" id="UP000501690"/>
    </source>
</evidence>
<dbReference type="GO" id="GO:0048766">
    <property type="term" value="P:root hair initiation"/>
    <property type="evidence" value="ECO:0007669"/>
    <property type="project" value="UniProtKB-ARBA"/>
</dbReference>
<evidence type="ECO:0000256" key="4">
    <source>
        <dbReference type="ARBA" id="ARBA00023163"/>
    </source>
</evidence>
<keyword evidence="2" id="KW-0805">Transcription regulation</keyword>
<dbReference type="Pfam" id="PF00010">
    <property type="entry name" value="HLH"/>
    <property type="match status" value="1"/>
</dbReference>
<organism evidence="8 9">
    <name type="scientific">Vigna unguiculata</name>
    <name type="common">Cowpea</name>
    <dbReference type="NCBI Taxonomy" id="3917"/>
    <lineage>
        <taxon>Eukaryota</taxon>
        <taxon>Viridiplantae</taxon>
        <taxon>Streptophyta</taxon>
        <taxon>Embryophyta</taxon>
        <taxon>Tracheophyta</taxon>
        <taxon>Spermatophyta</taxon>
        <taxon>Magnoliopsida</taxon>
        <taxon>eudicotyledons</taxon>
        <taxon>Gunneridae</taxon>
        <taxon>Pentapetalae</taxon>
        <taxon>rosids</taxon>
        <taxon>fabids</taxon>
        <taxon>Fabales</taxon>
        <taxon>Fabaceae</taxon>
        <taxon>Papilionoideae</taxon>
        <taxon>50 kb inversion clade</taxon>
        <taxon>NPAAA clade</taxon>
        <taxon>indigoferoid/millettioid clade</taxon>
        <taxon>Phaseoleae</taxon>
        <taxon>Vigna</taxon>
    </lineage>
</organism>
<dbReference type="CDD" id="cd11454">
    <property type="entry name" value="bHLH_AtIND_like"/>
    <property type="match status" value="1"/>
</dbReference>
<reference evidence="8 9" key="1">
    <citation type="submission" date="2019-04" db="EMBL/GenBank/DDBJ databases">
        <title>An improved genome assembly and genetic linkage map for asparagus bean, Vigna unguiculata ssp. sesquipedialis.</title>
        <authorList>
            <person name="Xia Q."/>
            <person name="Zhang R."/>
            <person name="Dong Y."/>
        </authorList>
    </citation>
    <scope>NUCLEOTIDE SEQUENCE [LARGE SCALE GENOMIC DNA]</scope>
    <source>
        <tissue evidence="8">Leaf</tissue>
    </source>
</reference>
<evidence type="ECO:0000259" key="7">
    <source>
        <dbReference type="PROSITE" id="PS50888"/>
    </source>
</evidence>
<sequence>MEHIEEMSQEWMSCLSEVYTEEEADFMNQLLGNCSIPEQFYESLNMETKAPNADSQSQNSAHSTIGFSLQELGLESGRENLADMDLQDHNVRQILVSEPEKDNSRSMEKSEKRFRSSFEGPENKRNVKSKKNPKPASLRNTEEEASPDPQNQTLNSCCSDDDSKDSRAPKLSGKSISNRDPATDTQSAYARKRRERINERLRILQSLVPNGTKVDISTMLDEAVQYVKFLQLQIKLLSSDDLWMYAPIAFNGMNIGLELNINITKQQKKCIS</sequence>
<evidence type="ECO:0000256" key="3">
    <source>
        <dbReference type="ARBA" id="ARBA00023125"/>
    </source>
</evidence>
<keyword evidence="9" id="KW-1185">Reference proteome</keyword>
<dbReference type="InterPro" id="IPR036638">
    <property type="entry name" value="HLH_DNA-bd_sf"/>
</dbReference>
<protein>
    <submittedName>
        <fullName evidence="8">Aprataxin</fullName>
    </submittedName>
</protein>
<dbReference type="PROSITE" id="PS50888">
    <property type="entry name" value="BHLH"/>
    <property type="match status" value="1"/>
</dbReference>
<dbReference type="GO" id="GO:0046983">
    <property type="term" value="F:protein dimerization activity"/>
    <property type="evidence" value="ECO:0007669"/>
    <property type="project" value="InterPro"/>
</dbReference>
<dbReference type="SUPFAM" id="SSF47459">
    <property type="entry name" value="HLH, helix-loop-helix DNA-binding domain"/>
    <property type="match status" value="1"/>
</dbReference>
<evidence type="ECO:0000256" key="5">
    <source>
        <dbReference type="ARBA" id="ARBA00023242"/>
    </source>
</evidence>
<evidence type="ECO:0000313" key="8">
    <source>
        <dbReference type="EMBL" id="QCD91911.1"/>
    </source>
</evidence>
<gene>
    <name evidence="8" type="ORF">DEO72_LG4g2880</name>
</gene>
<dbReference type="Gene3D" id="4.10.280.10">
    <property type="entry name" value="Helix-loop-helix DNA-binding domain"/>
    <property type="match status" value="1"/>
</dbReference>
<dbReference type="Proteomes" id="UP000501690">
    <property type="component" value="Linkage Group LG4"/>
</dbReference>
<dbReference type="EMBL" id="CP039348">
    <property type="protein sequence ID" value="QCD91911.1"/>
    <property type="molecule type" value="Genomic_DNA"/>
</dbReference>
<feature type="compositionally biased region" description="Basic and acidic residues" evidence="6">
    <location>
        <begin position="98"/>
        <end position="125"/>
    </location>
</feature>
<dbReference type="GO" id="GO:0003700">
    <property type="term" value="F:DNA-binding transcription factor activity"/>
    <property type="evidence" value="ECO:0007669"/>
    <property type="project" value="InterPro"/>
</dbReference>
<dbReference type="Gramene" id="Vigun02g202200.2.v1.2">
    <property type="protein sequence ID" value="Vigun02g202200.2.v1.2"/>
    <property type="gene ID" value="Vigun02g202200.v1.2"/>
</dbReference>
<proteinExistence type="predicted"/>
<dbReference type="AlphaFoldDB" id="A0A4D6LTV5"/>
<dbReference type="GO" id="GO:0005634">
    <property type="term" value="C:nucleus"/>
    <property type="evidence" value="ECO:0007669"/>
    <property type="project" value="UniProtKB-SubCell"/>
</dbReference>
<keyword evidence="3" id="KW-0238">DNA-binding</keyword>
<feature type="compositionally biased region" description="Polar residues" evidence="6">
    <location>
        <begin position="174"/>
        <end position="188"/>
    </location>
</feature>
<keyword evidence="5" id="KW-0539">Nucleus</keyword>
<feature type="domain" description="BHLH" evidence="7">
    <location>
        <begin position="181"/>
        <end position="230"/>
    </location>
</feature>
<dbReference type="InterPro" id="IPR011598">
    <property type="entry name" value="bHLH_dom"/>
</dbReference>
<dbReference type="FunFam" id="4.10.280.10:FF:000022">
    <property type="entry name" value="Basic helix-loop-helix transcription factor"/>
    <property type="match status" value="1"/>
</dbReference>
<evidence type="ECO:0000256" key="2">
    <source>
        <dbReference type="ARBA" id="ARBA00023015"/>
    </source>
</evidence>
<evidence type="ECO:0000256" key="1">
    <source>
        <dbReference type="ARBA" id="ARBA00004123"/>
    </source>
</evidence>